<proteinExistence type="predicted"/>
<organism evidence="1 2">
    <name type="scientific">Vitis vinifera</name>
    <name type="common">Grape</name>
    <dbReference type="NCBI Taxonomy" id="29760"/>
    <lineage>
        <taxon>Eukaryota</taxon>
        <taxon>Viridiplantae</taxon>
        <taxon>Streptophyta</taxon>
        <taxon>Embryophyta</taxon>
        <taxon>Tracheophyta</taxon>
        <taxon>Spermatophyta</taxon>
        <taxon>Magnoliopsida</taxon>
        <taxon>eudicotyledons</taxon>
        <taxon>Gunneridae</taxon>
        <taxon>Pentapetalae</taxon>
        <taxon>rosids</taxon>
        <taxon>Vitales</taxon>
        <taxon>Vitaceae</taxon>
        <taxon>Viteae</taxon>
        <taxon>Vitis</taxon>
    </lineage>
</organism>
<evidence type="ECO:0000313" key="2">
    <source>
        <dbReference type="Proteomes" id="UP000288805"/>
    </source>
</evidence>
<reference evidence="1 2" key="1">
    <citation type="journal article" date="2018" name="PLoS Genet.">
        <title>Population sequencing reveals clonal diversity and ancestral inbreeding in the grapevine cultivar Chardonnay.</title>
        <authorList>
            <person name="Roach M.J."/>
            <person name="Johnson D.L."/>
            <person name="Bohlmann J."/>
            <person name="van Vuuren H.J."/>
            <person name="Jones S.J."/>
            <person name="Pretorius I.S."/>
            <person name="Schmidt S.A."/>
            <person name="Borneman A.R."/>
        </authorList>
    </citation>
    <scope>NUCLEOTIDE SEQUENCE [LARGE SCALE GENOMIC DNA]</scope>
    <source>
        <strain evidence="2">cv. Chardonnay</strain>
        <tissue evidence="1">Leaf</tissue>
    </source>
</reference>
<evidence type="ECO:0000313" key="1">
    <source>
        <dbReference type="EMBL" id="RVW57977.1"/>
    </source>
</evidence>
<gene>
    <name evidence="1" type="ORF">CK203_110387</name>
</gene>
<sequence>MTAMVQTREPQLDQNMQRFHIQSTQEPQPVEMSADMRAPTLQCPLEPIPELHPLLLLPHPDSPVIPPIRASPSYEPRIAISFLSIEAYATLSGIGHFSEHPHLADDSSSCS</sequence>
<dbReference type="Proteomes" id="UP000288805">
    <property type="component" value="Unassembled WGS sequence"/>
</dbReference>
<dbReference type="AlphaFoldDB" id="A0A438FDA0"/>
<comment type="caution">
    <text evidence="1">The sequence shown here is derived from an EMBL/GenBank/DDBJ whole genome shotgun (WGS) entry which is preliminary data.</text>
</comment>
<accession>A0A438FDA0</accession>
<name>A0A438FDA0_VITVI</name>
<protein>
    <submittedName>
        <fullName evidence="1">Uncharacterized protein</fullName>
    </submittedName>
</protein>
<dbReference type="EMBL" id="QGNW01000995">
    <property type="protein sequence ID" value="RVW57977.1"/>
    <property type="molecule type" value="Genomic_DNA"/>
</dbReference>